<keyword evidence="3" id="KW-1185">Reference proteome</keyword>
<dbReference type="EMBL" id="AVCH01000156">
    <property type="protein sequence ID" value="KFN47920.1"/>
    <property type="molecule type" value="Genomic_DNA"/>
</dbReference>
<organism evidence="2 3">
    <name type="scientific">Arenimonas malthae CC-JY-1</name>
    <dbReference type="NCBI Taxonomy" id="1384054"/>
    <lineage>
        <taxon>Bacteria</taxon>
        <taxon>Pseudomonadati</taxon>
        <taxon>Pseudomonadota</taxon>
        <taxon>Gammaproteobacteria</taxon>
        <taxon>Lysobacterales</taxon>
        <taxon>Lysobacteraceae</taxon>
        <taxon>Arenimonas</taxon>
    </lineage>
</organism>
<dbReference type="OrthoDB" id="5741504at2"/>
<evidence type="ECO:0000313" key="3">
    <source>
        <dbReference type="Proteomes" id="UP000029392"/>
    </source>
</evidence>
<accession>A0A091BUC7</accession>
<dbReference type="AlphaFoldDB" id="A0A091BUC7"/>
<name>A0A091BUC7_9GAMM</name>
<gene>
    <name evidence="2" type="ORF">N790_07155</name>
</gene>
<feature type="signal peptide" evidence="1">
    <location>
        <begin position="1"/>
        <end position="19"/>
    </location>
</feature>
<dbReference type="eggNOG" id="ENOG5033A2D">
    <property type="taxonomic scope" value="Bacteria"/>
</dbReference>
<keyword evidence="1" id="KW-0732">Signal</keyword>
<comment type="caution">
    <text evidence="2">The sequence shown here is derived from an EMBL/GenBank/DDBJ whole genome shotgun (WGS) entry which is preliminary data.</text>
</comment>
<feature type="chain" id="PRO_5001870047" evidence="1">
    <location>
        <begin position="20"/>
        <end position="155"/>
    </location>
</feature>
<proteinExistence type="predicted"/>
<dbReference type="STRING" id="1384054.N790_07155"/>
<sequence>MIKLSTLVAATLLAGSAFAADSVATLSAQEGTVLVNQGEEFVTATDAQALMAGDRVMVMEGASATVTYADGCALPLIAGTLAELPAQSPCTGAVVSLQQVGPTVAQAPGDDNKRYNVTRKSTGVTYAVFGTALALIIAEASGDDYSIEPDPSASP</sequence>
<reference evidence="2 3" key="1">
    <citation type="submission" date="2013-09" db="EMBL/GenBank/DDBJ databases">
        <title>Genome sequencing of Arenimonas malthae.</title>
        <authorList>
            <person name="Chen F."/>
            <person name="Wang G."/>
        </authorList>
    </citation>
    <scope>NUCLEOTIDE SEQUENCE [LARGE SCALE GENOMIC DNA]</scope>
    <source>
        <strain evidence="2 3">CC-JY-1</strain>
    </source>
</reference>
<dbReference type="RefSeq" id="WP_043802929.1">
    <property type="nucleotide sequence ID" value="NZ_AVCH01000156.1"/>
</dbReference>
<dbReference type="PATRIC" id="fig|1384054.3.peg.1436"/>
<evidence type="ECO:0000313" key="2">
    <source>
        <dbReference type="EMBL" id="KFN47920.1"/>
    </source>
</evidence>
<protein>
    <submittedName>
        <fullName evidence="2">Uncharacterized protein</fullName>
    </submittedName>
</protein>
<dbReference type="Proteomes" id="UP000029392">
    <property type="component" value="Unassembled WGS sequence"/>
</dbReference>
<evidence type="ECO:0000256" key="1">
    <source>
        <dbReference type="SAM" id="SignalP"/>
    </source>
</evidence>